<dbReference type="EMBL" id="CACRTG010000002">
    <property type="protein sequence ID" value="VYS86823.1"/>
    <property type="molecule type" value="Genomic_DNA"/>
</dbReference>
<dbReference type="AlphaFoldDB" id="A0A6N2RZN5"/>
<gene>
    <name evidence="2" type="ORF">CNLFYP112_01108</name>
</gene>
<dbReference type="InterPro" id="IPR011437">
    <property type="entry name" value="DUF1540"/>
</dbReference>
<sequence>MPELKCTVQTCTHNKQFYCDLDAIEVQGDSARKSDETCCGSFVERKGDSYSNVTGEASPTSNVDCKAVECMYNNACRCHAGKISVEGSNACKCGETECASFECSK</sequence>
<accession>A0A6N2RZN5</accession>
<feature type="domain" description="DUF1540" evidence="1">
    <location>
        <begin position="63"/>
        <end position="101"/>
    </location>
</feature>
<protein>
    <recommendedName>
        <fullName evidence="1">DUF1540 domain-containing protein</fullName>
    </recommendedName>
</protein>
<organism evidence="2">
    <name type="scientific">[Clostridium] nexile</name>
    <dbReference type="NCBI Taxonomy" id="29361"/>
    <lineage>
        <taxon>Bacteria</taxon>
        <taxon>Bacillati</taxon>
        <taxon>Bacillota</taxon>
        <taxon>Clostridia</taxon>
        <taxon>Lachnospirales</taxon>
        <taxon>Lachnospiraceae</taxon>
        <taxon>Tyzzerella</taxon>
    </lineage>
</organism>
<proteinExistence type="predicted"/>
<evidence type="ECO:0000259" key="1">
    <source>
        <dbReference type="Pfam" id="PF07561"/>
    </source>
</evidence>
<dbReference type="Pfam" id="PF07561">
    <property type="entry name" value="DUF1540"/>
    <property type="match status" value="2"/>
</dbReference>
<reference evidence="2" key="1">
    <citation type="submission" date="2019-11" db="EMBL/GenBank/DDBJ databases">
        <authorList>
            <person name="Feng L."/>
        </authorList>
    </citation>
    <scope>NUCLEOTIDE SEQUENCE</scope>
    <source>
        <strain evidence="2">CnexileLFYP112</strain>
    </source>
</reference>
<feature type="domain" description="DUF1540" evidence="1">
    <location>
        <begin position="5"/>
        <end position="42"/>
    </location>
</feature>
<name>A0A6N2RZN5_9FIRM</name>
<evidence type="ECO:0000313" key="2">
    <source>
        <dbReference type="EMBL" id="VYS86823.1"/>
    </source>
</evidence>